<evidence type="ECO:0000256" key="13">
    <source>
        <dbReference type="HAMAP-Rule" id="MF_01398"/>
    </source>
</evidence>
<keyword evidence="9 13" id="KW-0472">Membrane</keyword>
<dbReference type="InterPro" id="IPR005864">
    <property type="entry name" value="ATP_synth_F0_bsu_bac"/>
</dbReference>
<comment type="function">
    <text evidence="13">Component of the F(0) channel, it forms part of the peripheral stalk, linking F(1) to F(0).</text>
</comment>
<dbReference type="Pfam" id="PF00430">
    <property type="entry name" value="ATP-synt_B"/>
    <property type="match status" value="1"/>
</dbReference>
<dbReference type="EMBL" id="FMWL01000013">
    <property type="protein sequence ID" value="SCZ80592.1"/>
    <property type="molecule type" value="Genomic_DNA"/>
</dbReference>
<evidence type="ECO:0000256" key="12">
    <source>
        <dbReference type="ARBA" id="ARBA00037847"/>
    </source>
</evidence>
<evidence type="ECO:0000256" key="9">
    <source>
        <dbReference type="ARBA" id="ARBA00023136"/>
    </source>
</evidence>
<dbReference type="Proteomes" id="UP000199208">
    <property type="component" value="Unassembled WGS sequence"/>
</dbReference>
<comment type="subunit">
    <text evidence="13">F-type ATPases have 2 components, F(1) - the catalytic core - and F(0) - the membrane proton channel. F(1) has five subunits: alpha(3), beta(3), gamma(1), delta(1), epsilon(1). F(0) has three main subunits: a(1), b(2) and c(10-14). The alpha and beta chains form an alternating ring which encloses part of the gamma chain. F(1) is attached to F(0) by a central stalk formed by the gamma and epsilon chains, while a peripheral stalk is formed by the delta and b chains.</text>
</comment>
<keyword evidence="4 13" id="KW-0138">CF(0)</keyword>
<keyword evidence="15" id="KW-0175">Coiled coil</keyword>
<reference evidence="16 17" key="1">
    <citation type="submission" date="2016-10" db="EMBL/GenBank/DDBJ databases">
        <authorList>
            <person name="de Groot N.N."/>
        </authorList>
    </citation>
    <scope>NUCLEOTIDE SEQUENCE [LARGE SCALE GENOMIC DNA]</scope>
    <source>
        <strain evidence="16 17">DSM 2784</strain>
    </source>
</reference>
<evidence type="ECO:0000256" key="11">
    <source>
        <dbReference type="ARBA" id="ARBA00025198"/>
    </source>
</evidence>
<dbReference type="SUPFAM" id="SSF81573">
    <property type="entry name" value="F1F0 ATP synthase subunit B, membrane domain"/>
    <property type="match status" value="1"/>
</dbReference>
<comment type="function">
    <text evidence="11 13">F(1)F(0) ATP synthase produces ATP from ADP in the presence of a proton or sodium gradient. F-type ATPases consist of two structural domains, F(1) containing the extramembraneous catalytic core and F(0) containing the membrane proton channel, linked together by a central stalk and a peripheral stalk. During catalysis, ATP synthesis in the catalytic domain of F(1) is coupled via a rotary mechanism of the central stalk subunits to proton translocation.</text>
</comment>
<sequence>MNVYVLASELRMGLVAIDWMLAVQIVNTLILFLVLRKILFKPVTAFMEKRENEVKSQFDAAALKKQEADQLISEYSHKIRNAEDEGKEIVRAAVQRGDKRMADIIKEAENKASEIREATQKELEQEKVKAINALKDDIADMAILTASKVIHKDIDGNKHKALIDQFIQEVGDTAWHN</sequence>
<dbReference type="InterPro" id="IPR028987">
    <property type="entry name" value="ATP_synth_B-like_membr_sf"/>
</dbReference>
<evidence type="ECO:0000256" key="4">
    <source>
        <dbReference type="ARBA" id="ARBA00022547"/>
    </source>
</evidence>
<dbReference type="GO" id="GO:0005886">
    <property type="term" value="C:plasma membrane"/>
    <property type="evidence" value="ECO:0007669"/>
    <property type="project" value="UniProtKB-SubCell"/>
</dbReference>
<keyword evidence="10 13" id="KW-0066">ATP synthesis</keyword>
<dbReference type="PANTHER" id="PTHR33445">
    <property type="entry name" value="ATP SYNTHASE SUBUNIT B', CHLOROPLASTIC"/>
    <property type="match status" value="1"/>
</dbReference>
<organism evidence="16 17">
    <name type="scientific">Acidaminobacter hydrogenoformans DSM 2784</name>
    <dbReference type="NCBI Taxonomy" id="1120920"/>
    <lineage>
        <taxon>Bacteria</taxon>
        <taxon>Bacillati</taxon>
        <taxon>Bacillota</taxon>
        <taxon>Clostridia</taxon>
        <taxon>Peptostreptococcales</taxon>
        <taxon>Acidaminobacteraceae</taxon>
        <taxon>Acidaminobacter</taxon>
    </lineage>
</organism>
<comment type="subcellular location">
    <subcellularLocation>
        <location evidence="13">Cell membrane</location>
        <topology evidence="13">Single-pass membrane protein</topology>
    </subcellularLocation>
    <subcellularLocation>
        <location evidence="12">Endomembrane system</location>
        <topology evidence="12">Single-pass membrane protein</topology>
    </subcellularLocation>
</comment>
<dbReference type="GO" id="GO:0046961">
    <property type="term" value="F:proton-transporting ATPase activity, rotational mechanism"/>
    <property type="evidence" value="ECO:0007669"/>
    <property type="project" value="TreeGrafter"/>
</dbReference>
<accession>A0A1G5S2H5</accession>
<evidence type="ECO:0000256" key="1">
    <source>
        <dbReference type="ARBA" id="ARBA00005513"/>
    </source>
</evidence>
<keyword evidence="5 13" id="KW-0812">Transmembrane</keyword>
<dbReference type="CDD" id="cd06503">
    <property type="entry name" value="ATP-synt_Fo_b"/>
    <property type="match status" value="1"/>
</dbReference>
<dbReference type="AlphaFoldDB" id="A0A1G5S2H5"/>
<keyword evidence="6 13" id="KW-0375">Hydrogen ion transport</keyword>
<dbReference type="HAMAP" id="MF_01398">
    <property type="entry name" value="ATP_synth_b_bprime"/>
    <property type="match status" value="1"/>
</dbReference>
<name>A0A1G5S2H5_9FIRM</name>
<keyword evidence="7 13" id="KW-1133">Transmembrane helix</keyword>
<gene>
    <name evidence="13" type="primary">atpF</name>
    <name evidence="16" type="ORF">SAMN03080599_02349</name>
</gene>
<dbReference type="InterPro" id="IPR002146">
    <property type="entry name" value="ATP_synth_b/b'su_bac/chlpt"/>
</dbReference>
<proteinExistence type="inferred from homology"/>
<dbReference type="STRING" id="1120920.SAMN03080599_02349"/>
<protein>
    <recommendedName>
        <fullName evidence="13">ATP synthase subunit b</fullName>
    </recommendedName>
    <alternativeName>
        <fullName evidence="13">ATP synthase F(0) sector subunit b</fullName>
    </alternativeName>
    <alternativeName>
        <fullName evidence="13">ATPase subunit I</fullName>
    </alternativeName>
    <alternativeName>
        <fullName evidence="13">F-type ATPase subunit b</fullName>
        <shortName evidence="13">F-ATPase subunit b</shortName>
    </alternativeName>
</protein>
<keyword evidence="3 13" id="KW-1003">Cell membrane</keyword>
<feature type="coiled-coil region" evidence="15">
    <location>
        <begin position="65"/>
        <end position="125"/>
    </location>
</feature>
<keyword evidence="2 13" id="KW-0813">Transport</keyword>
<keyword evidence="8 13" id="KW-0406">Ion transport</keyword>
<comment type="similarity">
    <text evidence="1 13 14">Belongs to the ATPase B chain family.</text>
</comment>
<dbReference type="RefSeq" id="WP_092591719.1">
    <property type="nucleotide sequence ID" value="NZ_FMWL01000013.1"/>
</dbReference>
<dbReference type="PANTHER" id="PTHR33445:SF1">
    <property type="entry name" value="ATP SYNTHASE SUBUNIT B"/>
    <property type="match status" value="1"/>
</dbReference>
<dbReference type="GO" id="GO:0045259">
    <property type="term" value="C:proton-transporting ATP synthase complex"/>
    <property type="evidence" value="ECO:0007669"/>
    <property type="project" value="UniProtKB-KW"/>
</dbReference>
<evidence type="ECO:0000256" key="6">
    <source>
        <dbReference type="ARBA" id="ARBA00022781"/>
    </source>
</evidence>
<keyword evidence="17" id="KW-1185">Reference proteome</keyword>
<evidence type="ECO:0000256" key="8">
    <source>
        <dbReference type="ARBA" id="ARBA00023065"/>
    </source>
</evidence>
<evidence type="ECO:0000256" key="15">
    <source>
        <dbReference type="SAM" id="Coils"/>
    </source>
</evidence>
<evidence type="ECO:0000256" key="14">
    <source>
        <dbReference type="RuleBase" id="RU003848"/>
    </source>
</evidence>
<evidence type="ECO:0000256" key="2">
    <source>
        <dbReference type="ARBA" id="ARBA00022448"/>
    </source>
</evidence>
<evidence type="ECO:0000256" key="5">
    <source>
        <dbReference type="ARBA" id="ARBA00022692"/>
    </source>
</evidence>
<dbReference type="InterPro" id="IPR050059">
    <property type="entry name" value="ATP_synthase_B_chain"/>
</dbReference>
<dbReference type="GO" id="GO:0046933">
    <property type="term" value="F:proton-transporting ATP synthase activity, rotational mechanism"/>
    <property type="evidence" value="ECO:0007669"/>
    <property type="project" value="UniProtKB-UniRule"/>
</dbReference>
<dbReference type="OrthoDB" id="9795863at2"/>
<dbReference type="NCBIfam" id="TIGR01144">
    <property type="entry name" value="ATP_synt_b"/>
    <property type="match status" value="1"/>
</dbReference>
<dbReference type="GO" id="GO:0012505">
    <property type="term" value="C:endomembrane system"/>
    <property type="evidence" value="ECO:0007669"/>
    <property type="project" value="UniProtKB-SubCell"/>
</dbReference>
<evidence type="ECO:0000313" key="16">
    <source>
        <dbReference type="EMBL" id="SCZ80592.1"/>
    </source>
</evidence>
<evidence type="ECO:0000313" key="17">
    <source>
        <dbReference type="Proteomes" id="UP000199208"/>
    </source>
</evidence>
<evidence type="ECO:0000256" key="10">
    <source>
        <dbReference type="ARBA" id="ARBA00023310"/>
    </source>
</evidence>
<feature type="transmembrane region" description="Helical" evidence="13">
    <location>
        <begin position="12"/>
        <end position="35"/>
    </location>
</feature>
<evidence type="ECO:0000256" key="7">
    <source>
        <dbReference type="ARBA" id="ARBA00022989"/>
    </source>
</evidence>
<evidence type="ECO:0000256" key="3">
    <source>
        <dbReference type="ARBA" id="ARBA00022475"/>
    </source>
</evidence>